<gene>
    <name evidence="1" type="ORF">CVLEPA_LOCUS30579</name>
</gene>
<dbReference type="EMBL" id="CAWYQH010000163">
    <property type="protein sequence ID" value="CAK8697331.1"/>
    <property type="molecule type" value="Genomic_DNA"/>
</dbReference>
<evidence type="ECO:0000313" key="1">
    <source>
        <dbReference type="EMBL" id="CAK8697331.1"/>
    </source>
</evidence>
<keyword evidence="2" id="KW-1185">Reference proteome</keyword>
<evidence type="ECO:0000313" key="2">
    <source>
        <dbReference type="Proteomes" id="UP001642483"/>
    </source>
</evidence>
<accession>A0ABP0H009</accession>
<dbReference type="Proteomes" id="UP001642483">
    <property type="component" value="Unassembled WGS sequence"/>
</dbReference>
<proteinExistence type="predicted"/>
<protein>
    <submittedName>
        <fullName evidence="1">Uncharacterized protein</fullName>
    </submittedName>
</protein>
<sequence>MTSTDNANTPISATNGNISCTGGGQRTHFPNVTTSWVNRSAPGCRDQTHVCPDRAIYLTLFFLSNCSNLLNIVYSDKNDFTDLASIQTVIIDNYGWYFDVEV</sequence>
<reference evidence="1 2" key="1">
    <citation type="submission" date="2024-02" db="EMBL/GenBank/DDBJ databases">
        <authorList>
            <person name="Daric V."/>
            <person name="Darras S."/>
        </authorList>
    </citation>
    <scope>NUCLEOTIDE SEQUENCE [LARGE SCALE GENOMIC DNA]</scope>
</reference>
<name>A0ABP0H009_CLALP</name>
<comment type="caution">
    <text evidence="1">The sequence shown here is derived from an EMBL/GenBank/DDBJ whole genome shotgun (WGS) entry which is preliminary data.</text>
</comment>
<organism evidence="1 2">
    <name type="scientific">Clavelina lepadiformis</name>
    <name type="common">Light-bulb sea squirt</name>
    <name type="synonym">Ascidia lepadiformis</name>
    <dbReference type="NCBI Taxonomy" id="159417"/>
    <lineage>
        <taxon>Eukaryota</taxon>
        <taxon>Metazoa</taxon>
        <taxon>Chordata</taxon>
        <taxon>Tunicata</taxon>
        <taxon>Ascidiacea</taxon>
        <taxon>Aplousobranchia</taxon>
        <taxon>Clavelinidae</taxon>
        <taxon>Clavelina</taxon>
    </lineage>
</organism>